<keyword evidence="6 7" id="KW-0472">Membrane</keyword>
<dbReference type="PANTHER" id="PTHR48090:SF1">
    <property type="entry name" value="PROPHAGE BACTOPRENOL GLUCOSYL TRANSFERASE HOMOLOG"/>
    <property type="match status" value="1"/>
</dbReference>
<keyword evidence="4 7" id="KW-0812">Transmembrane</keyword>
<evidence type="ECO:0000256" key="1">
    <source>
        <dbReference type="ARBA" id="ARBA00004141"/>
    </source>
</evidence>
<dbReference type="GO" id="GO:0016757">
    <property type="term" value="F:glycosyltransferase activity"/>
    <property type="evidence" value="ECO:0007669"/>
    <property type="project" value="UniProtKB-KW"/>
</dbReference>
<evidence type="ECO:0000259" key="8">
    <source>
        <dbReference type="Pfam" id="PF00535"/>
    </source>
</evidence>
<feature type="transmembrane region" description="Helical" evidence="7">
    <location>
        <begin position="237"/>
        <end position="260"/>
    </location>
</feature>
<dbReference type="AlphaFoldDB" id="A0A540VSA5"/>
<dbReference type="InterPro" id="IPR001173">
    <property type="entry name" value="Glyco_trans_2-like"/>
</dbReference>
<comment type="caution">
    <text evidence="9">The sequence shown here is derived from an EMBL/GenBank/DDBJ whole genome shotgun (WGS) entry which is preliminary data.</text>
</comment>
<dbReference type="Pfam" id="PF00535">
    <property type="entry name" value="Glycos_transf_2"/>
    <property type="match status" value="1"/>
</dbReference>
<dbReference type="InterPro" id="IPR029044">
    <property type="entry name" value="Nucleotide-diphossugar_trans"/>
</dbReference>
<feature type="domain" description="Glycosyltransferase 2-like" evidence="8">
    <location>
        <begin position="7"/>
        <end position="175"/>
    </location>
</feature>
<reference evidence="9 10" key="1">
    <citation type="submission" date="2019-06" db="EMBL/GenBank/DDBJ databases">
        <title>Metagenome assembled Genome of Spiribacter salinus SL48-SHIP from the microbial mat of Salt Lake 48 (Novosibirsk region, Russia).</title>
        <authorList>
            <person name="Shipova A."/>
            <person name="Rozanov A.S."/>
            <person name="Bryanskaya A.V."/>
            <person name="Peltek S.E."/>
        </authorList>
    </citation>
    <scope>NUCLEOTIDE SEQUENCE [LARGE SCALE GENOMIC DNA]</scope>
    <source>
        <strain evidence="9">SL48-SHIP-2</strain>
    </source>
</reference>
<evidence type="ECO:0000256" key="4">
    <source>
        <dbReference type="ARBA" id="ARBA00022692"/>
    </source>
</evidence>
<name>A0A540VSA5_9GAMM</name>
<gene>
    <name evidence="9" type="ORF">FKY71_07620</name>
</gene>
<organism evidence="9 10">
    <name type="scientific">Spiribacter salinus</name>
    <dbReference type="NCBI Taxonomy" id="1335746"/>
    <lineage>
        <taxon>Bacteria</taxon>
        <taxon>Pseudomonadati</taxon>
        <taxon>Pseudomonadota</taxon>
        <taxon>Gammaproteobacteria</taxon>
        <taxon>Chromatiales</taxon>
        <taxon>Ectothiorhodospiraceae</taxon>
        <taxon>Spiribacter</taxon>
    </lineage>
</organism>
<feature type="transmembrane region" description="Helical" evidence="7">
    <location>
        <begin position="272"/>
        <end position="295"/>
    </location>
</feature>
<dbReference type="InterPro" id="IPR050256">
    <property type="entry name" value="Glycosyltransferase_2"/>
</dbReference>
<dbReference type="GO" id="GO:0005886">
    <property type="term" value="C:plasma membrane"/>
    <property type="evidence" value="ECO:0007669"/>
    <property type="project" value="TreeGrafter"/>
</dbReference>
<evidence type="ECO:0000256" key="3">
    <source>
        <dbReference type="ARBA" id="ARBA00022679"/>
    </source>
</evidence>
<comment type="subcellular location">
    <subcellularLocation>
        <location evidence="1">Membrane</location>
        <topology evidence="1">Multi-pass membrane protein</topology>
    </subcellularLocation>
</comment>
<evidence type="ECO:0000256" key="2">
    <source>
        <dbReference type="ARBA" id="ARBA00022676"/>
    </source>
</evidence>
<protein>
    <submittedName>
        <fullName evidence="9">Glycosyltransferase</fullName>
    </submittedName>
</protein>
<keyword evidence="3 9" id="KW-0808">Transferase</keyword>
<evidence type="ECO:0000256" key="5">
    <source>
        <dbReference type="ARBA" id="ARBA00022989"/>
    </source>
</evidence>
<dbReference type="EMBL" id="VIFK01000048">
    <property type="protein sequence ID" value="TQE99635.1"/>
    <property type="molecule type" value="Genomic_DNA"/>
</dbReference>
<keyword evidence="2" id="KW-0328">Glycosyltransferase</keyword>
<evidence type="ECO:0000313" key="10">
    <source>
        <dbReference type="Proteomes" id="UP000315400"/>
    </source>
</evidence>
<dbReference type="CDD" id="cd04187">
    <property type="entry name" value="DPM1_like_bac"/>
    <property type="match status" value="1"/>
</dbReference>
<proteinExistence type="predicted"/>
<keyword evidence="5 7" id="KW-1133">Transmembrane helix</keyword>
<evidence type="ECO:0000256" key="7">
    <source>
        <dbReference type="SAM" id="Phobius"/>
    </source>
</evidence>
<dbReference type="Gene3D" id="3.90.550.10">
    <property type="entry name" value="Spore Coat Polysaccharide Biosynthesis Protein SpsA, Chain A"/>
    <property type="match status" value="1"/>
</dbReference>
<dbReference type="Proteomes" id="UP000315400">
    <property type="component" value="Unassembled WGS sequence"/>
</dbReference>
<sequence length="338" mass="36602">MTTPTLTVVAPCYNETEVLRETNRQVLAALESLSAQGLISPDYVICYVDDGSSDGTWELIEALRSEHGCVQGLRLSRNRGHQNALFAGLMEAPGDALISIDADLQDDPAVIEQMVRSFRAGHDVVYGVRADRSTDGSFKRWSAELYYRVLAMLGVSVVFNHADFRLLSRRAVETLREYREVNLFLRGLMPQLGFPSSTIPYTRQARFAGESKYPLGKMIALALEGVTSFSAAPLRAITVLGISVSAISVLLAVWAAWLAVFTEQAVPGWASIVVPMALLGGVNLFCVGIIGEYVAKIYLEVKARPRYTVQDRIGAATGPAGTVMPSAAASARDAVNAQ</sequence>
<evidence type="ECO:0000313" key="9">
    <source>
        <dbReference type="EMBL" id="TQE99635.1"/>
    </source>
</evidence>
<dbReference type="PANTHER" id="PTHR48090">
    <property type="entry name" value="UNDECAPRENYL-PHOSPHATE 4-DEOXY-4-FORMAMIDO-L-ARABINOSE TRANSFERASE-RELATED"/>
    <property type="match status" value="1"/>
</dbReference>
<evidence type="ECO:0000256" key="6">
    <source>
        <dbReference type="ARBA" id="ARBA00023136"/>
    </source>
</evidence>
<accession>A0A540VSA5</accession>
<dbReference type="SUPFAM" id="SSF53448">
    <property type="entry name" value="Nucleotide-diphospho-sugar transferases"/>
    <property type="match status" value="1"/>
</dbReference>